<organism evidence="6 7">
    <name type="scientific">Eiseniibacteriota bacterium</name>
    <dbReference type="NCBI Taxonomy" id="2212470"/>
    <lineage>
        <taxon>Bacteria</taxon>
        <taxon>Candidatus Eiseniibacteriota</taxon>
    </lineage>
</organism>
<dbReference type="Gene3D" id="3.40.50.300">
    <property type="entry name" value="P-loop containing nucleotide triphosphate hydrolases"/>
    <property type="match status" value="1"/>
</dbReference>
<reference evidence="6 7" key="1">
    <citation type="journal article" date="2019" name="Nat. Microbiol.">
        <title>Mediterranean grassland soil C-N compound turnover is dependent on rainfall and depth, and is mediated by genomically divergent microorganisms.</title>
        <authorList>
            <person name="Diamond S."/>
            <person name="Andeer P.F."/>
            <person name="Li Z."/>
            <person name="Crits-Christoph A."/>
            <person name="Burstein D."/>
            <person name="Anantharaman K."/>
            <person name="Lane K.R."/>
            <person name="Thomas B.C."/>
            <person name="Pan C."/>
            <person name="Northen T.R."/>
            <person name="Banfield J.F."/>
        </authorList>
    </citation>
    <scope>NUCLEOTIDE SEQUENCE [LARGE SCALE GENOMIC DNA]</scope>
    <source>
        <strain evidence="6">WS_6</strain>
    </source>
</reference>
<dbReference type="GO" id="GO:0016887">
    <property type="term" value="F:ATP hydrolysis activity"/>
    <property type="evidence" value="ECO:0007669"/>
    <property type="project" value="InterPro"/>
</dbReference>
<dbReference type="GO" id="GO:0005525">
    <property type="term" value="F:GTP binding"/>
    <property type="evidence" value="ECO:0007669"/>
    <property type="project" value="InterPro"/>
</dbReference>
<evidence type="ECO:0000256" key="4">
    <source>
        <dbReference type="ARBA" id="ARBA00022840"/>
    </source>
</evidence>
<dbReference type="InterPro" id="IPR006073">
    <property type="entry name" value="GTP-bd"/>
</dbReference>
<dbReference type="PIRSF" id="PIRSF006641">
    <property type="entry name" value="CHP00092"/>
    <property type="match status" value="1"/>
</dbReference>
<dbReference type="Pfam" id="PF01926">
    <property type="entry name" value="MMR_HSR1"/>
    <property type="match status" value="1"/>
</dbReference>
<proteinExistence type="predicted"/>
<dbReference type="PROSITE" id="PS51880">
    <property type="entry name" value="TGS"/>
    <property type="match status" value="1"/>
</dbReference>
<evidence type="ECO:0000313" key="6">
    <source>
        <dbReference type="EMBL" id="TMQ57169.1"/>
    </source>
</evidence>
<dbReference type="PANTHER" id="PTHR23305:SF18">
    <property type="entry name" value="OBG-TYPE G DOMAIN-CONTAINING PROTEIN"/>
    <property type="match status" value="1"/>
</dbReference>
<dbReference type="GO" id="GO:0005737">
    <property type="term" value="C:cytoplasm"/>
    <property type="evidence" value="ECO:0007669"/>
    <property type="project" value="TreeGrafter"/>
</dbReference>
<dbReference type="PRINTS" id="PR00326">
    <property type="entry name" value="GTP1OBG"/>
</dbReference>
<dbReference type="SUPFAM" id="SSF81271">
    <property type="entry name" value="TGS-like"/>
    <property type="match status" value="1"/>
</dbReference>
<gene>
    <name evidence="6" type="primary">ychF</name>
    <name evidence="6" type="ORF">E6K76_11120</name>
</gene>
<keyword evidence="3" id="KW-0547">Nucleotide-binding</keyword>
<accession>A0A538T0K2</accession>
<dbReference type="GO" id="GO:0046872">
    <property type="term" value="F:metal ion binding"/>
    <property type="evidence" value="ECO:0007669"/>
    <property type="project" value="UniProtKB-KW"/>
</dbReference>
<dbReference type="FunFam" id="3.10.20.30:FF:000001">
    <property type="entry name" value="Ribosome-binding ATPase YchF"/>
    <property type="match status" value="1"/>
</dbReference>
<dbReference type="Gene3D" id="1.10.150.300">
    <property type="entry name" value="TGS-like domain"/>
    <property type="match status" value="1"/>
</dbReference>
<dbReference type="InterPro" id="IPR013029">
    <property type="entry name" value="YchF_C"/>
</dbReference>
<dbReference type="GO" id="GO:0005524">
    <property type="term" value="F:ATP binding"/>
    <property type="evidence" value="ECO:0007669"/>
    <property type="project" value="UniProtKB-KW"/>
</dbReference>
<dbReference type="Pfam" id="PF06071">
    <property type="entry name" value="YchF-GTPase_C"/>
    <property type="match status" value="1"/>
</dbReference>
<protein>
    <submittedName>
        <fullName evidence="6">Redox-regulated ATPase YchF</fullName>
    </submittedName>
</protein>
<dbReference type="InterPro" id="IPR012675">
    <property type="entry name" value="Beta-grasp_dom_sf"/>
</dbReference>
<evidence type="ECO:0000313" key="7">
    <source>
        <dbReference type="Proteomes" id="UP000316852"/>
    </source>
</evidence>
<dbReference type="InterPro" id="IPR004095">
    <property type="entry name" value="TGS"/>
</dbReference>
<evidence type="ECO:0000259" key="5">
    <source>
        <dbReference type="PROSITE" id="PS51880"/>
    </source>
</evidence>
<comment type="cofactor">
    <cofactor evidence="1">
        <name>Mg(2+)</name>
        <dbReference type="ChEBI" id="CHEBI:18420"/>
    </cofactor>
</comment>
<dbReference type="InterPro" id="IPR027417">
    <property type="entry name" value="P-loop_NTPase"/>
</dbReference>
<keyword evidence="4" id="KW-0067">ATP-binding</keyword>
<name>A0A538T0K2_UNCEI</name>
<sequence>MKIGILGLPQAGKTTLFQALTRGQAQASSSRGEKVHLGSVAVPDRRLDHLGEMYKPKKFTPAKVDYVDAPALETSGRERGALAALAPLRDVDAYALVVRAFADPTVAHVMETVDPARDAAWLLGELLLEDLAVVERRLDRIDKALKVGKKPEDANEYEALKLARAALESERPVGAAGLSAAQERSIRGFQLFSMRPWIFVVNADDEQMRTGEASLVEPLASRFPAIRAIALSAKTESELALLPEEEAGEFMGVLGIHEPGLTRMIRICFDALGLLSFFTVGPDEVRAWTIRNGSTAPQAAGVIHSDLERGFIRAEVIAYDDLAKSQTMARAREQGLLRTEGRDYRVHDGDILNIRFSV</sequence>
<evidence type="ECO:0000256" key="2">
    <source>
        <dbReference type="ARBA" id="ARBA00022723"/>
    </source>
</evidence>
<dbReference type="CDD" id="cd04867">
    <property type="entry name" value="TGS_YchF_OLA1"/>
    <property type="match status" value="1"/>
</dbReference>
<comment type="caution">
    <text evidence="6">The sequence shown here is derived from an EMBL/GenBank/DDBJ whole genome shotgun (WGS) entry which is preliminary data.</text>
</comment>
<keyword evidence="2" id="KW-0479">Metal-binding</keyword>
<dbReference type="InterPro" id="IPR004396">
    <property type="entry name" value="ATPase_YchF/OLA1"/>
</dbReference>
<dbReference type="Gene3D" id="3.10.20.30">
    <property type="match status" value="1"/>
</dbReference>
<dbReference type="InterPro" id="IPR023192">
    <property type="entry name" value="TGS-like_dom_sf"/>
</dbReference>
<dbReference type="AlphaFoldDB" id="A0A538T0K2"/>
<dbReference type="PANTHER" id="PTHR23305">
    <property type="entry name" value="OBG GTPASE FAMILY"/>
    <property type="match status" value="1"/>
</dbReference>
<dbReference type="Proteomes" id="UP000316852">
    <property type="component" value="Unassembled WGS sequence"/>
</dbReference>
<dbReference type="SUPFAM" id="SSF52540">
    <property type="entry name" value="P-loop containing nucleoside triphosphate hydrolases"/>
    <property type="match status" value="1"/>
</dbReference>
<feature type="domain" description="TGS" evidence="5">
    <location>
        <begin position="273"/>
        <end position="356"/>
    </location>
</feature>
<dbReference type="EMBL" id="VBOW01000068">
    <property type="protein sequence ID" value="TMQ57169.1"/>
    <property type="molecule type" value="Genomic_DNA"/>
</dbReference>
<dbReference type="InterPro" id="IPR012676">
    <property type="entry name" value="TGS-like"/>
</dbReference>
<evidence type="ECO:0000256" key="3">
    <source>
        <dbReference type="ARBA" id="ARBA00022741"/>
    </source>
</evidence>
<evidence type="ECO:0000256" key="1">
    <source>
        <dbReference type="ARBA" id="ARBA00001946"/>
    </source>
</evidence>